<dbReference type="Gramene" id="rna-gnl|WGS:JABURB|Cocit.L3469.1">
    <property type="protein sequence ID" value="cds-KAF7847002.1"/>
    <property type="gene ID" value="gene-BT93_L3469"/>
</dbReference>
<evidence type="ECO:0000256" key="1">
    <source>
        <dbReference type="SAM" id="MobiDB-lite"/>
    </source>
</evidence>
<proteinExistence type="predicted"/>
<dbReference type="OrthoDB" id="10558780at2759"/>
<keyword evidence="3" id="KW-1185">Reference proteome</keyword>
<dbReference type="Proteomes" id="UP000806378">
    <property type="component" value="Unassembled WGS sequence"/>
</dbReference>
<sequence length="180" mass="19611">MDSVVKREPDEFVRTPSDRSPIVSPIYISSDDDGGDVDDDDDSGCSDRTAGDGQCIRAAALGAGARASKRKKTRSLMEIDRDLASKKPMLDEEVVDVAVPVDFLAPLPPCSAVEAVDGDRTVQARATRRQFWKAGDYEGENNRDALASCDGMRCVFFRSVLMTSLVGVEMILDSIVSFQR</sequence>
<reference evidence="2" key="1">
    <citation type="submission" date="2020-05" db="EMBL/GenBank/DDBJ databases">
        <title>WGS assembly of Corymbia citriodora subspecies variegata.</title>
        <authorList>
            <person name="Barry K."/>
            <person name="Hundley H."/>
            <person name="Shu S."/>
            <person name="Jenkins J."/>
            <person name="Grimwood J."/>
            <person name="Baten A."/>
        </authorList>
    </citation>
    <scope>NUCLEOTIDE SEQUENCE</scope>
    <source>
        <strain evidence="2">CV2-018</strain>
    </source>
</reference>
<comment type="caution">
    <text evidence="2">The sequence shown here is derived from an EMBL/GenBank/DDBJ whole genome shotgun (WGS) entry which is preliminary data.</text>
</comment>
<organism evidence="2 3">
    <name type="scientific">Corymbia citriodora subsp. variegata</name>
    <dbReference type="NCBI Taxonomy" id="360336"/>
    <lineage>
        <taxon>Eukaryota</taxon>
        <taxon>Viridiplantae</taxon>
        <taxon>Streptophyta</taxon>
        <taxon>Embryophyta</taxon>
        <taxon>Tracheophyta</taxon>
        <taxon>Spermatophyta</taxon>
        <taxon>Magnoliopsida</taxon>
        <taxon>eudicotyledons</taxon>
        <taxon>Gunneridae</taxon>
        <taxon>Pentapetalae</taxon>
        <taxon>rosids</taxon>
        <taxon>malvids</taxon>
        <taxon>Myrtales</taxon>
        <taxon>Myrtaceae</taxon>
        <taxon>Myrtoideae</taxon>
        <taxon>Eucalypteae</taxon>
        <taxon>Corymbia</taxon>
    </lineage>
</organism>
<protein>
    <submittedName>
        <fullName evidence="2">Uncharacterized protein</fullName>
    </submittedName>
</protein>
<feature type="compositionally biased region" description="Basic and acidic residues" evidence="1">
    <location>
        <begin position="1"/>
        <end position="17"/>
    </location>
</feature>
<feature type="region of interest" description="Disordered" evidence="1">
    <location>
        <begin position="1"/>
        <end position="51"/>
    </location>
</feature>
<feature type="compositionally biased region" description="Acidic residues" evidence="1">
    <location>
        <begin position="30"/>
        <end position="44"/>
    </location>
</feature>
<evidence type="ECO:0000313" key="2">
    <source>
        <dbReference type="EMBL" id="KAF7847002.1"/>
    </source>
</evidence>
<accession>A0A8T0CJM3</accession>
<dbReference type="AlphaFoldDB" id="A0A8T0CJM3"/>
<evidence type="ECO:0000313" key="3">
    <source>
        <dbReference type="Proteomes" id="UP000806378"/>
    </source>
</evidence>
<gene>
    <name evidence="2" type="ORF">BT93_L3469</name>
</gene>
<dbReference type="EMBL" id="MU091419">
    <property type="protein sequence ID" value="KAF7847002.1"/>
    <property type="molecule type" value="Genomic_DNA"/>
</dbReference>
<name>A0A8T0CJM3_CORYI</name>